<keyword evidence="3" id="KW-1185">Reference proteome</keyword>
<dbReference type="Proteomes" id="UP000664534">
    <property type="component" value="Unassembled WGS sequence"/>
</dbReference>
<gene>
    <name evidence="2" type="ORF">IMSHALPRED_006086</name>
</gene>
<feature type="region of interest" description="Disordered" evidence="1">
    <location>
        <begin position="15"/>
        <end position="69"/>
    </location>
</feature>
<evidence type="ECO:0000313" key="3">
    <source>
        <dbReference type="Proteomes" id="UP000664534"/>
    </source>
</evidence>
<sequence>MDPITGEALKAVTGAADSLKSGGQAVASGALGKGTQSKAEGTEEEVKEGEVGGGVEDVEKSAMNSAVGN</sequence>
<dbReference type="AlphaFoldDB" id="A0A8H3FGC9"/>
<organism evidence="2 3">
    <name type="scientific">Imshaugia aleurites</name>
    <dbReference type="NCBI Taxonomy" id="172621"/>
    <lineage>
        <taxon>Eukaryota</taxon>
        <taxon>Fungi</taxon>
        <taxon>Dikarya</taxon>
        <taxon>Ascomycota</taxon>
        <taxon>Pezizomycotina</taxon>
        <taxon>Lecanoromycetes</taxon>
        <taxon>OSLEUM clade</taxon>
        <taxon>Lecanoromycetidae</taxon>
        <taxon>Lecanorales</taxon>
        <taxon>Lecanorineae</taxon>
        <taxon>Parmeliaceae</taxon>
        <taxon>Imshaugia</taxon>
    </lineage>
</organism>
<protein>
    <submittedName>
        <fullName evidence="2">Uncharacterized protein</fullName>
    </submittedName>
</protein>
<name>A0A8H3FGC9_9LECA</name>
<evidence type="ECO:0000256" key="1">
    <source>
        <dbReference type="SAM" id="MobiDB-lite"/>
    </source>
</evidence>
<comment type="caution">
    <text evidence="2">The sequence shown here is derived from an EMBL/GenBank/DDBJ whole genome shotgun (WGS) entry which is preliminary data.</text>
</comment>
<proteinExistence type="predicted"/>
<reference evidence="2" key="1">
    <citation type="submission" date="2021-03" db="EMBL/GenBank/DDBJ databases">
        <authorList>
            <person name="Tagirdzhanova G."/>
        </authorList>
    </citation>
    <scope>NUCLEOTIDE SEQUENCE</scope>
</reference>
<dbReference type="EMBL" id="CAJPDT010000035">
    <property type="protein sequence ID" value="CAF9924076.1"/>
    <property type="molecule type" value="Genomic_DNA"/>
</dbReference>
<accession>A0A8H3FGC9</accession>
<evidence type="ECO:0000313" key="2">
    <source>
        <dbReference type="EMBL" id="CAF9924076.1"/>
    </source>
</evidence>